<accession>A0ACB7RR08</accession>
<evidence type="ECO:0000313" key="1">
    <source>
        <dbReference type="EMBL" id="KAH6925367.1"/>
    </source>
</evidence>
<gene>
    <name evidence="1" type="ORF">HPB50_004014</name>
</gene>
<keyword evidence="2" id="KW-1185">Reference proteome</keyword>
<sequence length="66" mass="7319">MGTTQVSNQYREIVAVEFAFPRKGKQHSLVVPSVYYHPRGGTTSPYAWIQKLLREANGVKVIIGGS</sequence>
<reference evidence="1" key="1">
    <citation type="submission" date="2020-05" db="EMBL/GenBank/DDBJ databases">
        <title>Large-scale comparative analyses of tick genomes elucidate their genetic diversity and vector capacities.</title>
        <authorList>
            <person name="Jia N."/>
            <person name="Wang J."/>
            <person name="Shi W."/>
            <person name="Du L."/>
            <person name="Sun Y."/>
            <person name="Zhan W."/>
            <person name="Jiang J."/>
            <person name="Wang Q."/>
            <person name="Zhang B."/>
            <person name="Ji P."/>
            <person name="Sakyi L.B."/>
            <person name="Cui X."/>
            <person name="Yuan T."/>
            <person name="Jiang B."/>
            <person name="Yang W."/>
            <person name="Lam T.T.-Y."/>
            <person name="Chang Q."/>
            <person name="Ding S."/>
            <person name="Wang X."/>
            <person name="Zhu J."/>
            <person name="Ruan X."/>
            <person name="Zhao L."/>
            <person name="Wei J."/>
            <person name="Que T."/>
            <person name="Du C."/>
            <person name="Cheng J."/>
            <person name="Dai P."/>
            <person name="Han X."/>
            <person name="Huang E."/>
            <person name="Gao Y."/>
            <person name="Liu J."/>
            <person name="Shao H."/>
            <person name="Ye R."/>
            <person name="Li L."/>
            <person name="Wei W."/>
            <person name="Wang X."/>
            <person name="Wang C."/>
            <person name="Yang T."/>
            <person name="Huo Q."/>
            <person name="Li W."/>
            <person name="Guo W."/>
            <person name="Chen H."/>
            <person name="Zhou L."/>
            <person name="Ni X."/>
            <person name="Tian J."/>
            <person name="Zhou Y."/>
            <person name="Sheng Y."/>
            <person name="Liu T."/>
            <person name="Pan Y."/>
            <person name="Xia L."/>
            <person name="Li J."/>
            <person name="Zhao F."/>
            <person name="Cao W."/>
        </authorList>
    </citation>
    <scope>NUCLEOTIDE SEQUENCE</scope>
    <source>
        <strain evidence="1">Hyas-2018</strain>
    </source>
</reference>
<dbReference type="EMBL" id="CM023487">
    <property type="protein sequence ID" value="KAH6925367.1"/>
    <property type="molecule type" value="Genomic_DNA"/>
</dbReference>
<evidence type="ECO:0000313" key="2">
    <source>
        <dbReference type="Proteomes" id="UP000821845"/>
    </source>
</evidence>
<name>A0ACB7RR08_HYAAI</name>
<comment type="caution">
    <text evidence="1">The sequence shown here is derived from an EMBL/GenBank/DDBJ whole genome shotgun (WGS) entry which is preliminary data.</text>
</comment>
<protein>
    <submittedName>
        <fullName evidence="1">Uncharacterized protein</fullName>
    </submittedName>
</protein>
<organism evidence="1 2">
    <name type="scientific">Hyalomma asiaticum</name>
    <name type="common">Tick</name>
    <dbReference type="NCBI Taxonomy" id="266040"/>
    <lineage>
        <taxon>Eukaryota</taxon>
        <taxon>Metazoa</taxon>
        <taxon>Ecdysozoa</taxon>
        <taxon>Arthropoda</taxon>
        <taxon>Chelicerata</taxon>
        <taxon>Arachnida</taxon>
        <taxon>Acari</taxon>
        <taxon>Parasitiformes</taxon>
        <taxon>Ixodida</taxon>
        <taxon>Ixodoidea</taxon>
        <taxon>Ixodidae</taxon>
        <taxon>Hyalomminae</taxon>
        <taxon>Hyalomma</taxon>
    </lineage>
</organism>
<proteinExistence type="predicted"/>
<dbReference type="Proteomes" id="UP000821845">
    <property type="component" value="Chromosome 7"/>
</dbReference>